<sequence length="40" mass="4368">HKLADISYNAADLAGIVFLEMVFGNYTVASSVINVEMHRA</sequence>
<dbReference type="Proteomes" id="UP000789920">
    <property type="component" value="Unassembled WGS sequence"/>
</dbReference>
<name>A0ACA9PA50_9GLOM</name>
<comment type="caution">
    <text evidence="1">The sequence shown here is derived from an EMBL/GenBank/DDBJ whole genome shotgun (WGS) entry which is preliminary data.</text>
</comment>
<reference evidence="1" key="1">
    <citation type="submission" date="2021-06" db="EMBL/GenBank/DDBJ databases">
        <authorList>
            <person name="Kallberg Y."/>
            <person name="Tangrot J."/>
            <person name="Rosling A."/>
        </authorList>
    </citation>
    <scope>NUCLEOTIDE SEQUENCE</scope>
    <source>
        <strain evidence="1">MA461A</strain>
    </source>
</reference>
<evidence type="ECO:0000313" key="1">
    <source>
        <dbReference type="EMBL" id="CAG8689755.1"/>
    </source>
</evidence>
<proteinExistence type="predicted"/>
<feature type="non-terminal residue" evidence="1">
    <location>
        <position position="40"/>
    </location>
</feature>
<gene>
    <name evidence="1" type="ORF">RPERSI_LOCUS9482</name>
</gene>
<dbReference type="EMBL" id="CAJVQC010017986">
    <property type="protein sequence ID" value="CAG8689755.1"/>
    <property type="molecule type" value="Genomic_DNA"/>
</dbReference>
<feature type="non-terminal residue" evidence="1">
    <location>
        <position position="1"/>
    </location>
</feature>
<evidence type="ECO:0000313" key="2">
    <source>
        <dbReference type="Proteomes" id="UP000789920"/>
    </source>
</evidence>
<accession>A0ACA9PA50</accession>
<keyword evidence="2" id="KW-1185">Reference proteome</keyword>
<protein>
    <submittedName>
        <fullName evidence="1">36957_t:CDS:1</fullName>
    </submittedName>
</protein>
<organism evidence="1 2">
    <name type="scientific">Racocetra persica</name>
    <dbReference type="NCBI Taxonomy" id="160502"/>
    <lineage>
        <taxon>Eukaryota</taxon>
        <taxon>Fungi</taxon>
        <taxon>Fungi incertae sedis</taxon>
        <taxon>Mucoromycota</taxon>
        <taxon>Glomeromycotina</taxon>
        <taxon>Glomeromycetes</taxon>
        <taxon>Diversisporales</taxon>
        <taxon>Gigasporaceae</taxon>
        <taxon>Racocetra</taxon>
    </lineage>
</organism>